<dbReference type="AlphaFoldDB" id="A0A7G5H2B3"/>
<gene>
    <name evidence="3" type="ORF">H3H32_10395</name>
</gene>
<dbReference type="KEGG" id="sfol:H3H32_10395"/>
<dbReference type="RefSeq" id="WP_182462601.1">
    <property type="nucleotide sequence ID" value="NZ_CP059732.1"/>
</dbReference>
<protein>
    <submittedName>
        <fullName evidence="3">Amylo-alpha-1,6-glucosidase</fullName>
    </submittedName>
</protein>
<evidence type="ECO:0000259" key="2">
    <source>
        <dbReference type="Pfam" id="PF17389"/>
    </source>
</evidence>
<dbReference type="PANTHER" id="PTHR34987">
    <property type="entry name" value="C, PUTATIVE (AFU_ORTHOLOGUE AFUA_3G02880)-RELATED"/>
    <property type="match status" value="1"/>
</dbReference>
<reference evidence="3 4" key="1">
    <citation type="submission" date="2020-07" db="EMBL/GenBank/DDBJ databases">
        <title>Spirosoma foliorum sp. nov., isolated from the leaves on the Nejang mountain Korea, Republic of.</title>
        <authorList>
            <person name="Ho H."/>
            <person name="Lee Y.-J."/>
            <person name="Nurcahyanto D.-A."/>
            <person name="Kim S.-G."/>
        </authorList>
    </citation>
    <scope>NUCLEOTIDE SEQUENCE [LARGE SCALE GENOMIC DNA]</scope>
    <source>
        <strain evidence="3 4">PL0136</strain>
    </source>
</reference>
<organism evidence="3 4">
    <name type="scientific">Spirosoma foliorum</name>
    <dbReference type="NCBI Taxonomy" id="2710596"/>
    <lineage>
        <taxon>Bacteria</taxon>
        <taxon>Pseudomonadati</taxon>
        <taxon>Bacteroidota</taxon>
        <taxon>Cytophagia</taxon>
        <taxon>Cytophagales</taxon>
        <taxon>Cytophagaceae</taxon>
        <taxon>Spirosoma</taxon>
    </lineage>
</organism>
<dbReference type="Proteomes" id="UP000515369">
    <property type="component" value="Chromosome"/>
</dbReference>
<evidence type="ECO:0000313" key="4">
    <source>
        <dbReference type="Proteomes" id="UP000515369"/>
    </source>
</evidence>
<keyword evidence="4" id="KW-1185">Reference proteome</keyword>
<keyword evidence="1" id="KW-0732">Signal</keyword>
<dbReference type="SUPFAM" id="SSF48208">
    <property type="entry name" value="Six-hairpin glycosidases"/>
    <property type="match status" value="1"/>
</dbReference>
<dbReference type="Pfam" id="PF17389">
    <property type="entry name" value="Bac_rhamnosid6H"/>
    <property type="match status" value="1"/>
</dbReference>
<dbReference type="Gene3D" id="1.50.10.10">
    <property type="match status" value="1"/>
</dbReference>
<feature type="domain" description="Alpha-L-rhamnosidase six-hairpin glycosidase" evidence="2">
    <location>
        <begin position="368"/>
        <end position="529"/>
    </location>
</feature>
<dbReference type="EMBL" id="CP059732">
    <property type="protein sequence ID" value="QMW05255.1"/>
    <property type="molecule type" value="Genomic_DNA"/>
</dbReference>
<dbReference type="GO" id="GO:0005975">
    <property type="term" value="P:carbohydrate metabolic process"/>
    <property type="evidence" value="ECO:0007669"/>
    <property type="project" value="InterPro"/>
</dbReference>
<feature type="signal peptide" evidence="1">
    <location>
        <begin position="1"/>
        <end position="25"/>
    </location>
</feature>
<accession>A0A7G5H2B3</accession>
<dbReference type="InterPro" id="IPR008928">
    <property type="entry name" value="6-hairpin_glycosidase_sf"/>
</dbReference>
<name>A0A7G5H2B3_9BACT</name>
<sequence length="790" mass="87008">MQKLRYTAFLVVSILAGMAAGTSFAQTKEVYSAELMRGLSNKGAHVTKPYITAGDRTYIVGTQNGDFPDLGSHVKGEMGGLWMAPIKLLDGFWLKLTDSDKNDATWLNDASEFITYPYGSKFSYKPVLDGIQVERFQYCPQGKEGMIITYTLANTTNKPRRLQLDFVVKTDVSPVWYSAENNIIDAPDSISWNAKRAVYSAKDTKHSWFTVWGSSVPTSGHALNVPTPTETIGLGKSASSTHSVALKPNEHLTAVFVVAGSTKTSELALASYEAILKNRDQLLREKQAHYAAIINRAKIDIPDKKLQQAVNWGKVDTEWLVSDLPGIGRFLGAGAIEYPWLFGCDNSYAQQGVVALGGHELAKSTLRTIKQVSEKTNANGRIIHEMSSNGFVGNKGNTQETAQFAIAVWKVFEWTGDVAFLREMYPYIQKGIHWLLVDQDKNGDMFPEGYGIMEVKGLNAELVDVAVYTQQALEVAAKMAAIVNDPKSQKDYAQKAALLKNKVNTLFWDETEGSYCDFYGTREQAITTTKGAIEQVQLDLEADKQSAALAKKQEFYKTLLAHLETLPAGTQRGWFTNKNWVISTPIESGIAPSAKAIRLLDKVRTEHTGEYGPYLSAVERRNMMTIATGVQAVAEAAYGRTDESLWYVNKIVETFSRVLPGSISEMMPDYGCPAQAWTIYGLAVPLVTHVFGVQPDAYKKAITFAPHLPSGWDSISLAELPVGDNLISFAVQKTGKGVQYTLNSKTADWHYTLKLANLKGKNYVLNGKTLVANSDELPIQGKSATVLILD</sequence>
<evidence type="ECO:0000256" key="1">
    <source>
        <dbReference type="SAM" id="SignalP"/>
    </source>
</evidence>
<dbReference type="InterPro" id="IPR035396">
    <property type="entry name" value="Bac_rhamnosid6H"/>
</dbReference>
<evidence type="ECO:0000313" key="3">
    <source>
        <dbReference type="EMBL" id="QMW05255.1"/>
    </source>
</evidence>
<proteinExistence type="predicted"/>
<dbReference type="InterPro" id="IPR012341">
    <property type="entry name" value="6hp_glycosidase-like_sf"/>
</dbReference>
<dbReference type="PANTHER" id="PTHR34987:SF6">
    <property type="entry name" value="ALPHA-L-RHAMNOSIDASE SIX-HAIRPIN GLYCOSIDASE DOMAIN-CONTAINING PROTEIN"/>
    <property type="match status" value="1"/>
</dbReference>
<feature type="chain" id="PRO_5028849187" evidence="1">
    <location>
        <begin position="26"/>
        <end position="790"/>
    </location>
</feature>